<dbReference type="EMBL" id="JACIIZ010000002">
    <property type="protein sequence ID" value="MBB6250461.1"/>
    <property type="molecule type" value="Genomic_DNA"/>
</dbReference>
<gene>
    <name evidence="2" type="ORF">FHS74_001002</name>
</gene>
<dbReference type="InterPro" id="IPR006311">
    <property type="entry name" value="TAT_signal"/>
</dbReference>
<feature type="chain" id="PRO_5030759146" evidence="1">
    <location>
        <begin position="29"/>
        <end position="619"/>
    </location>
</feature>
<dbReference type="InterPro" id="IPR010281">
    <property type="entry name" value="DUF885"/>
</dbReference>
<dbReference type="AlphaFoldDB" id="A0A7X0AXH5"/>
<evidence type="ECO:0000256" key="1">
    <source>
        <dbReference type="SAM" id="SignalP"/>
    </source>
</evidence>
<organism evidence="2 3">
    <name type="scientific">Nitrospirillum iridis</name>
    <dbReference type="NCBI Taxonomy" id="765888"/>
    <lineage>
        <taxon>Bacteria</taxon>
        <taxon>Pseudomonadati</taxon>
        <taxon>Pseudomonadota</taxon>
        <taxon>Alphaproteobacteria</taxon>
        <taxon>Rhodospirillales</taxon>
        <taxon>Azospirillaceae</taxon>
        <taxon>Nitrospirillum</taxon>
    </lineage>
</organism>
<accession>A0A7X0AXH5</accession>
<dbReference type="PROSITE" id="PS51318">
    <property type="entry name" value="TAT"/>
    <property type="match status" value="1"/>
</dbReference>
<proteinExistence type="predicted"/>
<dbReference type="Pfam" id="PF05960">
    <property type="entry name" value="DUF885"/>
    <property type="match status" value="1"/>
</dbReference>
<keyword evidence="1" id="KW-0732">Signal</keyword>
<sequence>MTDISRRALLAGASALATSTALPWSAWAGDAAPGKAAPGDAAAERLLAGIAERLLAEYPENATALGIDKGARAALHARLTNRSAAADRARAAWAQETLKTLQAVDRTALSPAQALNVDVTETSFHTAIEGWRFPFGDVGTLSGQNSFRNMPYSVTQLGGAYVDVPTFLDTQHSVENAADADAYLARVEAYAGELTAEAERLDHERSIGMVAPDFVLDIMLGQMVPARGQPITQWGLVDSLRQRAAKAKLPDRYANDVEALCAQKVAPALDKQIAAFKAQRAVAVPEAGIWRRPGGEEYYAWALKAGTTTTRTAEEMHAQGREQIAQIQAEMDTLLKAQGLTQGTVGERMTALSKRPDLLFANDDAGRAKLLEYLNDRIADIRTRLPRAFATLVKGKLEIRRVPPAIQDGAPNGYASAGSIDGSVPGYYYINLKDTGIWPRYSLPTLCYHEGLPGHIWQGEYANQLPLIRTHLAFNACSEGWALYSEQLGNELGAYDGDPLGKLGFLQSIGFRACRLVVDTGMHAKRWSFQQALDWFHANTGMPVAQLRSELNRYCAMPAQACGYKMGHNQINMLRKKAEGALGQRFDLKRFDDALVLSGNVPLTLLERIIDQHIAAMKG</sequence>
<comment type="caution">
    <text evidence="2">The sequence shown here is derived from an EMBL/GenBank/DDBJ whole genome shotgun (WGS) entry which is preliminary data.</text>
</comment>
<reference evidence="2 3" key="1">
    <citation type="submission" date="2020-08" db="EMBL/GenBank/DDBJ databases">
        <title>Genomic Encyclopedia of Type Strains, Phase IV (KMG-IV): sequencing the most valuable type-strain genomes for metagenomic binning, comparative biology and taxonomic classification.</title>
        <authorList>
            <person name="Goeker M."/>
        </authorList>
    </citation>
    <scope>NUCLEOTIDE SEQUENCE [LARGE SCALE GENOMIC DNA]</scope>
    <source>
        <strain evidence="2 3">DSM 22198</strain>
    </source>
</reference>
<protein>
    <submittedName>
        <fullName evidence="2">Uncharacterized protein (DUF885 family)</fullName>
    </submittedName>
</protein>
<feature type="signal peptide" evidence="1">
    <location>
        <begin position="1"/>
        <end position="28"/>
    </location>
</feature>
<dbReference type="PANTHER" id="PTHR33361">
    <property type="entry name" value="GLR0591 PROTEIN"/>
    <property type="match status" value="1"/>
</dbReference>
<evidence type="ECO:0000313" key="2">
    <source>
        <dbReference type="EMBL" id="MBB6250461.1"/>
    </source>
</evidence>
<evidence type="ECO:0000313" key="3">
    <source>
        <dbReference type="Proteomes" id="UP000539175"/>
    </source>
</evidence>
<dbReference type="Proteomes" id="UP000539175">
    <property type="component" value="Unassembled WGS sequence"/>
</dbReference>
<dbReference type="PANTHER" id="PTHR33361:SF2">
    <property type="entry name" value="DUF885 DOMAIN-CONTAINING PROTEIN"/>
    <property type="match status" value="1"/>
</dbReference>
<dbReference type="RefSeq" id="WP_184798021.1">
    <property type="nucleotide sequence ID" value="NZ_JACIIZ010000002.1"/>
</dbReference>
<name>A0A7X0AXH5_9PROT</name>
<keyword evidence="3" id="KW-1185">Reference proteome</keyword>